<dbReference type="GO" id="GO:0035312">
    <property type="term" value="F:5'-3' DNA exonuclease activity"/>
    <property type="evidence" value="ECO:0007669"/>
    <property type="project" value="TreeGrafter"/>
</dbReference>
<comment type="caution">
    <text evidence="2">The sequence shown here is derived from an EMBL/GenBank/DDBJ whole genome shotgun (WGS) entry which is preliminary data.</text>
</comment>
<dbReference type="InterPro" id="IPR003141">
    <property type="entry name" value="Pol/His_phosphatase_N"/>
</dbReference>
<evidence type="ECO:0000313" key="3">
    <source>
        <dbReference type="Proteomes" id="UP000235598"/>
    </source>
</evidence>
<dbReference type="RefSeq" id="WP_102237722.1">
    <property type="nucleotide sequence ID" value="NZ_PNHK01000001.1"/>
</dbReference>
<sequence>MIDLHTHSAFSDGTQTPQELLAHASASGVTTIGLTDHDTVAGWDEATDAARTNGVHLVRGMEVSCRYEGVSVHMLSYLHNPQGARLTAETEKIRAARVTRTRKIVDLLSADFPITWEHVSQHVGEGATVGRPHIADALVHQGIAGDRSEAFATLLHRDSPYYVSMPVISPIDAIDMIHEAGGVAVFAHPAASSRGKVVPDSGMRAIIEAGLDGLEIDHRDNPLAEREKLRERAQDHGLIVTGSSDYHGAGKPNKLAENTTSPHMLERIVERAHGVDLVV</sequence>
<evidence type="ECO:0000259" key="1">
    <source>
        <dbReference type="SMART" id="SM00481"/>
    </source>
</evidence>
<dbReference type="InterPro" id="IPR004013">
    <property type="entry name" value="PHP_dom"/>
</dbReference>
<dbReference type="Gene3D" id="3.20.20.140">
    <property type="entry name" value="Metal-dependent hydrolases"/>
    <property type="match status" value="1"/>
</dbReference>
<dbReference type="CDD" id="cd07438">
    <property type="entry name" value="PHP_HisPPase_AMP"/>
    <property type="match status" value="1"/>
</dbReference>
<dbReference type="Gene3D" id="1.10.150.650">
    <property type="match status" value="1"/>
</dbReference>
<dbReference type="InterPro" id="IPR016195">
    <property type="entry name" value="Pol/histidinol_Pase-like"/>
</dbReference>
<dbReference type="PANTHER" id="PTHR42924:SF3">
    <property type="entry name" value="POLYMERASE_HISTIDINOL PHOSPHATASE N-TERMINAL DOMAIN-CONTAINING PROTEIN"/>
    <property type="match status" value="1"/>
</dbReference>
<proteinExistence type="predicted"/>
<dbReference type="Pfam" id="PF02811">
    <property type="entry name" value="PHP"/>
    <property type="match status" value="1"/>
</dbReference>
<dbReference type="AlphaFoldDB" id="A0A2N6VPN3"/>
<name>A0A2N6VPN3_9MICO</name>
<feature type="domain" description="Polymerase/histidinol phosphatase N-terminal" evidence="1">
    <location>
        <begin position="2"/>
        <end position="67"/>
    </location>
</feature>
<dbReference type="SMART" id="SM00481">
    <property type="entry name" value="POLIIIAc"/>
    <property type="match status" value="1"/>
</dbReference>
<dbReference type="OrthoDB" id="9804333at2"/>
<organism evidence="2 3">
    <name type="scientific">Brevibacterium paucivorans</name>
    <dbReference type="NCBI Taxonomy" id="170994"/>
    <lineage>
        <taxon>Bacteria</taxon>
        <taxon>Bacillati</taxon>
        <taxon>Actinomycetota</taxon>
        <taxon>Actinomycetes</taxon>
        <taxon>Micrococcales</taxon>
        <taxon>Brevibacteriaceae</taxon>
        <taxon>Brevibacterium</taxon>
    </lineage>
</organism>
<gene>
    <name evidence="2" type="ORF">CJ199_01310</name>
</gene>
<evidence type="ECO:0000313" key="2">
    <source>
        <dbReference type="EMBL" id="PMD06067.1"/>
    </source>
</evidence>
<dbReference type="EMBL" id="PNHK01000001">
    <property type="protein sequence ID" value="PMD06067.1"/>
    <property type="molecule type" value="Genomic_DNA"/>
</dbReference>
<accession>A0A2N6VPN3</accession>
<dbReference type="PANTHER" id="PTHR42924">
    <property type="entry name" value="EXONUCLEASE"/>
    <property type="match status" value="1"/>
</dbReference>
<dbReference type="InterPro" id="IPR052018">
    <property type="entry name" value="PHP_domain"/>
</dbReference>
<dbReference type="SUPFAM" id="SSF89550">
    <property type="entry name" value="PHP domain-like"/>
    <property type="match status" value="1"/>
</dbReference>
<dbReference type="Proteomes" id="UP000235598">
    <property type="component" value="Unassembled WGS sequence"/>
</dbReference>
<protein>
    <submittedName>
        <fullName evidence="2">Phosphatase</fullName>
    </submittedName>
</protein>
<reference evidence="2 3" key="1">
    <citation type="submission" date="2017-09" db="EMBL/GenBank/DDBJ databases">
        <title>Bacterial strain isolated from the female urinary microbiota.</title>
        <authorList>
            <person name="Thomas-White K."/>
            <person name="Kumar N."/>
            <person name="Forster S."/>
            <person name="Putonti C."/>
            <person name="Lawley T."/>
            <person name="Wolfe A.J."/>
        </authorList>
    </citation>
    <scope>NUCLEOTIDE SEQUENCE [LARGE SCALE GENOMIC DNA]</scope>
    <source>
        <strain evidence="2 3">UMB1301</strain>
    </source>
</reference>
<dbReference type="GO" id="GO:0004534">
    <property type="term" value="F:5'-3' RNA exonuclease activity"/>
    <property type="evidence" value="ECO:0007669"/>
    <property type="project" value="TreeGrafter"/>
</dbReference>